<dbReference type="SUPFAM" id="SSF50630">
    <property type="entry name" value="Acid proteases"/>
    <property type="match status" value="2"/>
</dbReference>
<proteinExistence type="predicted"/>
<evidence type="ECO:0000313" key="7">
    <source>
        <dbReference type="EMBL" id="KAL3386251.1"/>
    </source>
</evidence>
<dbReference type="PANTHER" id="PTHR47103">
    <property type="entry name" value="DNA-BINDING PROTEIN"/>
    <property type="match status" value="1"/>
</dbReference>
<keyword evidence="1" id="KW-0479">Metal-binding</keyword>
<name>A0ABD2W0M5_9HYME</name>
<reference evidence="7 8" key="1">
    <citation type="journal article" date="2024" name="bioRxiv">
        <title>A reference genome for Trichogramma kaykai: A tiny desert-dwelling parasitoid wasp with competing sex-ratio distorters.</title>
        <authorList>
            <person name="Culotta J."/>
            <person name="Lindsey A.R."/>
        </authorList>
    </citation>
    <scope>NUCLEOTIDE SEQUENCE [LARGE SCALE GENOMIC DNA]</scope>
    <source>
        <strain evidence="7 8">KSX58</strain>
    </source>
</reference>
<comment type="caution">
    <text evidence="7">The sequence shown here is derived from an EMBL/GenBank/DDBJ whole genome shotgun (WGS) entry which is preliminary data.</text>
</comment>
<gene>
    <name evidence="7" type="ORF">TKK_018130</name>
</gene>
<evidence type="ECO:0000256" key="5">
    <source>
        <dbReference type="SAM" id="MobiDB-lite"/>
    </source>
</evidence>
<feature type="domain" description="CCHC-type" evidence="6">
    <location>
        <begin position="324"/>
        <end position="340"/>
    </location>
</feature>
<dbReference type="EMBL" id="JBJJXI010000147">
    <property type="protein sequence ID" value="KAL3386251.1"/>
    <property type="molecule type" value="Genomic_DNA"/>
</dbReference>
<feature type="domain" description="CCHC-type" evidence="6">
    <location>
        <begin position="371"/>
        <end position="387"/>
    </location>
</feature>
<keyword evidence="8" id="KW-1185">Reference proteome</keyword>
<dbReference type="PANTHER" id="PTHR47103:SF8">
    <property type="entry name" value="DNA-BINDING PROTEIN"/>
    <property type="match status" value="1"/>
</dbReference>
<feature type="domain" description="CCHC-type" evidence="6">
    <location>
        <begin position="303"/>
        <end position="319"/>
    </location>
</feature>
<feature type="domain" description="CCHC-type" evidence="6">
    <location>
        <begin position="262"/>
        <end position="278"/>
    </location>
</feature>
<dbReference type="InterPro" id="IPR021109">
    <property type="entry name" value="Peptidase_aspartic_dom_sf"/>
</dbReference>
<dbReference type="PROSITE" id="PS00141">
    <property type="entry name" value="ASP_PROTEASE"/>
    <property type="match status" value="2"/>
</dbReference>
<dbReference type="InterPro" id="IPR001878">
    <property type="entry name" value="Znf_CCHC"/>
</dbReference>
<dbReference type="SMART" id="SM00343">
    <property type="entry name" value="ZnF_C2HC"/>
    <property type="match status" value="6"/>
</dbReference>
<evidence type="ECO:0000256" key="1">
    <source>
        <dbReference type="ARBA" id="ARBA00022723"/>
    </source>
</evidence>
<keyword evidence="4" id="KW-0862">Zinc</keyword>
<keyword evidence="3" id="KW-0863">Zinc-finger</keyword>
<keyword evidence="2" id="KW-0677">Repeat</keyword>
<dbReference type="Gene3D" id="4.10.60.10">
    <property type="entry name" value="Zinc finger, CCHC-type"/>
    <property type="match status" value="2"/>
</dbReference>
<evidence type="ECO:0000313" key="8">
    <source>
        <dbReference type="Proteomes" id="UP001627154"/>
    </source>
</evidence>
<evidence type="ECO:0000256" key="4">
    <source>
        <dbReference type="ARBA" id="ARBA00022833"/>
    </source>
</evidence>
<accession>A0ABD2W0M5</accession>
<feature type="domain" description="CCHC-type" evidence="6">
    <location>
        <begin position="282"/>
        <end position="298"/>
    </location>
</feature>
<dbReference type="SUPFAM" id="SSF57756">
    <property type="entry name" value="Retrovirus zinc finger-like domains"/>
    <property type="match status" value="3"/>
</dbReference>
<feature type="region of interest" description="Disordered" evidence="5">
    <location>
        <begin position="829"/>
        <end position="894"/>
    </location>
</feature>
<dbReference type="GO" id="GO:0008270">
    <property type="term" value="F:zinc ion binding"/>
    <property type="evidence" value="ECO:0007669"/>
    <property type="project" value="UniProtKB-KW"/>
</dbReference>
<evidence type="ECO:0000256" key="3">
    <source>
        <dbReference type="ARBA" id="ARBA00022771"/>
    </source>
</evidence>
<feature type="compositionally biased region" description="Basic and acidic residues" evidence="5">
    <location>
        <begin position="829"/>
        <end position="842"/>
    </location>
</feature>
<organism evidence="7 8">
    <name type="scientific">Trichogramma kaykai</name>
    <dbReference type="NCBI Taxonomy" id="54128"/>
    <lineage>
        <taxon>Eukaryota</taxon>
        <taxon>Metazoa</taxon>
        <taxon>Ecdysozoa</taxon>
        <taxon>Arthropoda</taxon>
        <taxon>Hexapoda</taxon>
        <taxon>Insecta</taxon>
        <taxon>Pterygota</taxon>
        <taxon>Neoptera</taxon>
        <taxon>Endopterygota</taxon>
        <taxon>Hymenoptera</taxon>
        <taxon>Apocrita</taxon>
        <taxon>Proctotrupomorpha</taxon>
        <taxon>Chalcidoidea</taxon>
        <taxon>Trichogrammatidae</taxon>
        <taxon>Trichogramma</taxon>
    </lineage>
</organism>
<dbReference type="Proteomes" id="UP001627154">
    <property type="component" value="Unassembled WGS sequence"/>
</dbReference>
<evidence type="ECO:0000259" key="6">
    <source>
        <dbReference type="SMART" id="SM00343"/>
    </source>
</evidence>
<sequence length="1072" mass="121695">MRPVIVKSLKNHRSVTIQNFWLSAPVINCHAHLLKHRHQQTPPVQPNPTDNNNIPLQNPNPIIELDEMAEKINYDILLKIVPEFNGYNIPLSIFLKGVNEAFSMVSATQKATLLLLIRSRLTGEAANSIYDMTFTTLDEFKKHFKDYFSSAVEPYQLRARLGTEYQREDERVMTFANRLKELVRRITEAENITAQADVKALEEIAVECFKKGLKESIERKLIDATNIKDIVKNAIAAERSLQARQILRSKDIKQTTHINTVSCQLCNEQNHTADKCPSRLLTCKACKRGGHDLTNCPIMEDETCQLCHKNGHIAKFCKKNEPIKCQICEKTGHSASECNSKNNSKQSEIKCNNCKRIGHKASKCRIDTSKKCNTCNNLGHVDADCFRNKPKNANKNPTPKAENQQSQDFHFKTLKIDVEPNPCFAPLVKYKSFTFLLDTGSQVNLIKNNEFIQNIYDTNKRIEIRGLTSKKITVSGKVKYFISNRWIEFFVVPADTNITHTGIIGTQFFLSNQICLDFSTNAILNSKNIINNKTYGETYEKRKRLCEATDELFYVDILSEQSKHLQGQFLIDTGSEANIVASHLIPQHCKIDYSETFQLKGINNDTVSTIGTIYANFLCEKDVKFLVVPEFCGLPCEGIIGAKFFRQAKAILDFKNKKLITKNVDISFKPRKDVPVGNILMQDNLSANELIDSLISFHNVHAVVSPKIEPIIDEIQESSLTDLKDQESILFPEDDISYAELHLMKNAYDETYEQLDIPLEQNQVFSINSSKLDNRLSKLYDMKWRFKLAEYQYEVKYKVGKLNTAADALSRNPVEVNIITRAQQKILNEKMKETESTEEKVPSKPIPENPDKEIELPPPAPQPPAYVAQQEQDKSVLNNDTSDESDDESEHEIEISNTGVILAECKDAIESRRNIVVYFSDSNGKPLDTGGQRLLENNKISGDLKISTGDIAVNSKNYFALCIKDTNSISQEILIKHIETCFSSLKNKLTSLKASNFSIAKSKTIEDIEWNFCVGDYVFLQKNAKKGKFDDDYTGPHEILEVIGDTNLKIKINDKIQKIVHCNRVKHSHILA</sequence>
<feature type="domain" description="CCHC-type" evidence="6">
    <location>
        <begin position="350"/>
        <end position="366"/>
    </location>
</feature>
<feature type="compositionally biased region" description="Acidic residues" evidence="5">
    <location>
        <begin position="881"/>
        <end position="891"/>
    </location>
</feature>
<protein>
    <recommendedName>
        <fullName evidence="6">CCHC-type domain-containing protein</fullName>
    </recommendedName>
</protein>
<evidence type="ECO:0000256" key="2">
    <source>
        <dbReference type="ARBA" id="ARBA00022737"/>
    </source>
</evidence>
<dbReference type="AlphaFoldDB" id="A0ABD2W0M5"/>
<dbReference type="InterPro" id="IPR001969">
    <property type="entry name" value="Aspartic_peptidase_AS"/>
</dbReference>
<dbReference type="Gene3D" id="2.40.70.10">
    <property type="entry name" value="Acid Proteases"/>
    <property type="match status" value="2"/>
</dbReference>
<dbReference type="InterPro" id="IPR036875">
    <property type="entry name" value="Znf_CCHC_sf"/>
</dbReference>